<dbReference type="AlphaFoldDB" id="A0A8C6R7Z2"/>
<dbReference type="GO" id="GO:2000042">
    <property type="term" value="P:negative regulation of double-strand break repair via homologous recombination"/>
    <property type="evidence" value="ECO:0007669"/>
    <property type="project" value="TreeGrafter"/>
</dbReference>
<evidence type="ECO:0000313" key="2">
    <source>
        <dbReference type="Proteomes" id="UP000694381"/>
    </source>
</evidence>
<dbReference type="OMA" id="LAFHRVC"/>
<organism evidence="1 2">
    <name type="scientific">Nannospalax galili</name>
    <name type="common">Northern Israeli blind subterranean mole rat</name>
    <name type="synonym">Spalax galili</name>
    <dbReference type="NCBI Taxonomy" id="1026970"/>
    <lineage>
        <taxon>Eukaryota</taxon>
        <taxon>Metazoa</taxon>
        <taxon>Chordata</taxon>
        <taxon>Craniata</taxon>
        <taxon>Vertebrata</taxon>
        <taxon>Euteleostomi</taxon>
        <taxon>Mammalia</taxon>
        <taxon>Eutheria</taxon>
        <taxon>Euarchontoglires</taxon>
        <taxon>Glires</taxon>
        <taxon>Rodentia</taxon>
        <taxon>Myomorpha</taxon>
        <taxon>Muroidea</taxon>
        <taxon>Spalacidae</taxon>
        <taxon>Spalacinae</taxon>
        <taxon>Nannospalax</taxon>
    </lineage>
</organism>
<dbReference type="PANTHER" id="PTHR28450:SF1">
    <property type="entry name" value="FANCONI ANEMIA GROUP B PROTEIN"/>
    <property type="match status" value="1"/>
</dbReference>
<reference evidence="1" key="2">
    <citation type="submission" date="2025-09" db="UniProtKB">
        <authorList>
            <consortium name="Ensembl"/>
        </authorList>
    </citation>
    <scope>IDENTIFICATION</scope>
</reference>
<protein>
    <submittedName>
        <fullName evidence="1">Fanconi anemia, complementation group B</fullName>
    </submittedName>
</protein>
<name>A0A8C6R7Z2_NANGA</name>
<dbReference type="GO" id="GO:1905168">
    <property type="term" value="P:positive regulation of double-strand break repair via homologous recombination"/>
    <property type="evidence" value="ECO:0007669"/>
    <property type="project" value="TreeGrafter"/>
</dbReference>
<dbReference type="Ensembl" id="ENSNGAT00000019909.1">
    <property type="protein sequence ID" value="ENSNGAP00000014320.1"/>
    <property type="gene ID" value="ENSNGAG00000015649.1"/>
</dbReference>
<gene>
    <name evidence="1" type="primary">Fancb</name>
</gene>
<keyword evidence="2" id="KW-1185">Reference proteome</keyword>
<dbReference type="PANTHER" id="PTHR28450">
    <property type="entry name" value="FANCONI ANEMIA GROUP B PROTEIN"/>
    <property type="match status" value="1"/>
</dbReference>
<dbReference type="GO" id="GO:0043240">
    <property type="term" value="C:Fanconi anaemia nuclear complex"/>
    <property type="evidence" value="ECO:0007669"/>
    <property type="project" value="InterPro"/>
</dbReference>
<dbReference type="GeneTree" id="ENSGT00390000009885"/>
<dbReference type="GO" id="GO:0036297">
    <property type="term" value="P:interstrand cross-link repair"/>
    <property type="evidence" value="ECO:0007669"/>
    <property type="project" value="InterPro"/>
</dbReference>
<dbReference type="Proteomes" id="UP000694381">
    <property type="component" value="Unassembled WGS sequence"/>
</dbReference>
<evidence type="ECO:0000313" key="1">
    <source>
        <dbReference type="Ensembl" id="ENSNGAP00000014320.1"/>
    </source>
</evidence>
<dbReference type="InterPro" id="IPR033333">
    <property type="entry name" value="FANCB"/>
</dbReference>
<sequence>MPFNGQGKPIICYNGEVLVFQLSDKDCAGVKKPTNETILDVKRMVFNRGTETFILKSTGVFRFKENKSHLKILCCNCVSDFRTRINLPCILIQCKNYAEVFTYYILFLHSTNKFEKRLSFELGHELNESLKVFDGPLIFWQHLNTVFYISCQTGKVTNLSVKLSSIQWIGEIENLGIILVGPTEPFETECTPQLSESDYEFSNSKYCAYALESQEILSHNYIIPLAYSSVVTHMHVCAAEFVDSQLRLSLLALTQRNQLILFQNGIPQRVCHLPFIGPSAVQILDSGRGNLFFIVSFQNSGACAVSANKFKVIAKWDKVHLGLVDDFIGVGTEQVLLLFADSLNSFWLTPFKIIDLVRIKYSSDPLDRNEDTLQEREHENYYLVLPALEAQLKAELTFLQRIKQHISLKDEIITKSWAILRNSIQGTDDSSIPIDKLECLVLFCGEEENSVHTSNENLSDTFQEPEHVIEQTWCRVLDDNLVVGVKVTFLKPFPNDMTLSLMMDQSSSSSFQLIKYQNQTVSLSIDSSSEAYLMPSERGPQIKKIKLTSDSKEEESCFCGQASERESTHIITAVTSLSPFLALNKLCCTLVLHSSDRDNDKYDCISCGRLVYTVEHLFSKSSLRTFLKKKSTDLLSLLAILHKSCFHIMSPPQTPNLMKMWLLKYMDCEIMKEFPEIHFYQKPRNCGTLKSLFYWEQRTVFEGILTVYCRNQSILFECLQHLITHLPTNCFFKYLKFGSKDFLIDHLAFVLEKELVTFGSVSTSALHNVGSRFVHECKTNEEKESARTDSSNRSNKIHLHKRQVERERIMMDMNLRLSTNVYTEMNLALAEIQLKSDLIAMSLAYL</sequence>
<accession>A0A8C6R7Z2</accession>
<proteinExistence type="predicted"/>
<reference evidence="1" key="1">
    <citation type="submission" date="2025-08" db="UniProtKB">
        <authorList>
            <consortium name="Ensembl"/>
        </authorList>
    </citation>
    <scope>IDENTIFICATION</scope>
</reference>
<dbReference type="GO" id="GO:1990414">
    <property type="term" value="P:replication-born double-strand break repair via sister chromatid exchange"/>
    <property type="evidence" value="ECO:0007669"/>
    <property type="project" value="TreeGrafter"/>
</dbReference>